<protein>
    <recommendedName>
        <fullName evidence="1">Small ribosomal subunit biogenesis GTPase RsgA</fullName>
        <ecNumber evidence="1">3.6.1.-</ecNumber>
    </recommendedName>
</protein>
<dbReference type="Pfam" id="PF03193">
    <property type="entry name" value="RsgA_GTPase"/>
    <property type="match status" value="1"/>
</dbReference>
<dbReference type="PROSITE" id="PS50936">
    <property type="entry name" value="ENGC_GTPASE"/>
    <property type="match status" value="1"/>
</dbReference>
<dbReference type="NCBIfam" id="TIGR00157">
    <property type="entry name" value="ribosome small subunit-dependent GTPase A"/>
    <property type="match status" value="1"/>
</dbReference>
<dbReference type="EC" id="3.6.1.-" evidence="1"/>
<dbReference type="GO" id="GO:0046872">
    <property type="term" value="F:metal ion binding"/>
    <property type="evidence" value="ECO:0007669"/>
    <property type="project" value="UniProtKB-KW"/>
</dbReference>
<dbReference type="InterPro" id="IPR004881">
    <property type="entry name" value="Ribosome_biogen_GTPase_RsgA"/>
</dbReference>
<keyword evidence="1" id="KW-0694">RNA-binding</keyword>
<comment type="similarity">
    <text evidence="1">Belongs to the TRAFAC class YlqF/YawG GTPase family. RsgA subfamily.</text>
</comment>
<dbReference type="Gene3D" id="1.10.40.50">
    <property type="entry name" value="Probable gtpase engc, domain 3"/>
    <property type="match status" value="1"/>
</dbReference>
<dbReference type="PANTHER" id="PTHR32120:SF11">
    <property type="entry name" value="SMALL RIBOSOMAL SUBUNIT BIOGENESIS GTPASE RSGA 1, MITOCHONDRIAL-RELATED"/>
    <property type="match status" value="1"/>
</dbReference>
<comment type="subunit">
    <text evidence="1">Monomer. Associates with 30S ribosomal subunit, binds 16S rRNA.</text>
</comment>
<evidence type="ECO:0000313" key="4">
    <source>
        <dbReference type="Proteomes" id="UP000070250"/>
    </source>
</evidence>
<comment type="subcellular location">
    <subcellularLocation>
        <location evidence="1">Cytoplasm</location>
    </subcellularLocation>
</comment>
<evidence type="ECO:0000313" key="3">
    <source>
        <dbReference type="EMBL" id="AMN47235.1"/>
    </source>
</evidence>
<keyword evidence="1" id="KW-0547">Nucleotide-binding</keyword>
<accession>A0A127FCC3</accession>
<feature type="binding site" evidence="1">
    <location>
        <begin position="131"/>
        <end position="134"/>
    </location>
    <ligand>
        <name>GTP</name>
        <dbReference type="ChEBI" id="CHEBI:37565"/>
    </ligand>
</feature>
<dbReference type="GO" id="GO:0005737">
    <property type="term" value="C:cytoplasm"/>
    <property type="evidence" value="ECO:0007669"/>
    <property type="project" value="UniProtKB-SubCell"/>
</dbReference>
<keyword evidence="4" id="KW-1185">Reference proteome</keyword>
<keyword evidence="1" id="KW-0479">Metal-binding</keyword>
<comment type="cofactor">
    <cofactor evidence="1">
        <name>Zn(2+)</name>
        <dbReference type="ChEBI" id="CHEBI:29105"/>
    </cofactor>
    <text evidence="1">Binds 1 zinc ion per subunit.</text>
</comment>
<keyword evidence="1" id="KW-0699">rRNA-binding</keyword>
<feature type="binding site" evidence="1">
    <location>
        <position position="271"/>
    </location>
    <ligand>
        <name>Zn(2+)</name>
        <dbReference type="ChEBI" id="CHEBI:29105"/>
    </ligand>
</feature>
<dbReference type="HAMAP" id="MF_01820">
    <property type="entry name" value="GTPase_RsgA"/>
    <property type="match status" value="1"/>
</dbReference>
<dbReference type="GO" id="GO:0005525">
    <property type="term" value="F:GTP binding"/>
    <property type="evidence" value="ECO:0007669"/>
    <property type="project" value="UniProtKB-UniRule"/>
</dbReference>
<dbReference type="InterPro" id="IPR010914">
    <property type="entry name" value="RsgA_GTPase_dom"/>
</dbReference>
<gene>
    <name evidence="1" type="primary">rsgA</name>
    <name evidence="3" type="ORF">ACG33_09030</name>
</gene>
<dbReference type="GO" id="GO:0042274">
    <property type="term" value="P:ribosomal small subunit biogenesis"/>
    <property type="evidence" value="ECO:0007669"/>
    <property type="project" value="UniProtKB-UniRule"/>
</dbReference>
<dbReference type="PATRIC" id="fig|465721.4.peg.1921"/>
<dbReference type="GO" id="GO:0003924">
    <property type="term" value="F:GTPase activity"/>
    <property type="evidence" value="ECO:0007669"/>
    <property type="project" value="UniProtKB-UniRule"/>
</dbReference>
<feature type="binding site" evidence="1">
    <location>
        <position position="279"/>
    </location>
    <ligand>
        <name>Zn(2+)</name>
        <dbReference type="ChEBI" id="CHEBI:29105"/>
    </ligand>
</feature>
<feature type="domain" description="EngC GTPase" evidence="2">
    <location>
        <begin position="92"/>
        <end position="240"/>
    </location>
</feature>
<dbReference type="GO" id="GO:0019843">
    <property type="term" value="F:rRNA binding"/>
    <property type="evidence" value="ECO:0007669"/>
    <property type="project" value="UniProtKB-KW"/>
</dbReference>
<dbReference type="AlphaFoldDB" id="A0A127FCC3"/>
<dbReference type="PANTHER" id="PTHR32120">
    <property type="entry name" value="SMALL RIBOSOMAL SUBUNIT BIOGENESIS GTPASE RSGA"/>
    <property type="match status" value="1"/>
</dbReference>
<proteinExistence type="inferred from homology"/>
<feature type="binding site" evidence="1">
    <location>
        <position position="273"/>
    </location>
    <ligand>
        <name>Zn(2+)</name>
        <dbReference type="ChEBI" id="CHEBI:29105"/>
    </ligand>
</feature>
<evidence type="ECO:0000256" key="1">
    <source>
        <dbReference type="HAMAP-Rule" id="MF_01820"/>
    </source>
</evidence>
<reference evidence="3 4" key="1">
    <citation type="submission" date="2015-06" db="EMBL/GenBank/DDBJ databases">
        <title>A Comprehensive Approach to Explore the Metabolic and Phylogenetic Diversity of Bacterial Steroid Degradation in the Environment: Testosterone as an Example.</title>
        <authorList>
            <person name="Yang F.-C."/>
            <person name="Chen Y.-L."/>
            <person name="Yu C.-P."/>
            <person name="Tang S.-L."/>
            <person name="Wang P.-H."/>
            <person name="Ismail W."/>
            <person name="Wang C.-H."/>
            <person name="Yang C.-Y."/>
            <person name="Chiang Y.-R."/>
        </authorList>
    </citation>
    <scope>NUCLEOTIDE SEQUENCE [LARGE SCALE GENOMIC DNA]</scope>
    <source>
        <strain evidence="3 4">DSM 18526</strain>
    </source>
</reference>
<evidence type="ECO:0000259" key="2">
    <source>
        <dbReference type="PROSITE" id="PS50936"/>
    </source>
</evidence>
<sequence length="316" mass="33953">MQHTPGREDTSVPLTGRIVESFGRRVLVEIAPEERLPAELFGKRLSCVCGDEVTIRPAPAGTADAARVIAVAPRRSRFARTDSRGRTEVLAANLSLLAVVVAPEPASDPYITDRYLAGAALAGIRSILIVNKFDLDTATAPAFQTCIAEYRDAGYPVMLLSAARAQGIEPLQAALRGETAMLVGQSGVGKTTLTNLLAPQSMRSIRTLSPSTGEGRHTSVSTALFRLPGGGELIDSPGVRDYAPPMIEDAMVQVGWPEFLTLAPQCRFNDCLHLREPGCAVVAALATGQLSARRYDGYKRLLNIMRGLAPGYERRR</sequence>
<dbReference type="CDD" id="cd01854">
    <property type="entry name" value="YjeQ_EngC"/>
    <property type="match status" value="1"/>
</dbReference>
<dbReference type="SUPFAM" id="SSF52540">
    <property type="entry name" value="P-loop containing nucleoside triphosphate hydrolases"/>
    <property type="match status" value="1"/>
</dbReference>
<keyword evidence="1" id="KW-0963">Cytoplasm</keyword>
<dbReference type="Gene3D" id="3.40.50.300">
    <property type="entry name" value="P-loop containing nucleotide triphosphate hydrolases"/>
    <property type="match status" value="1"/>
</dbReference>
<comment type="function">
    <text evidence="1">One of several proteins that assist in the late maturation steps of the functional core of the 30S ribosomal subunit. Helps release RbfA from mature subunits. May play a role in the assembly of ribosomal proteins into the subunit. Circularly permuted GTPase that catalyzes slow GTP hydrolysis, GTPase activity is stimulated by the 30S ribosomal subunit.</text>
</comment>
<feature type="binding site" evidence="1">
    <location>
        <begin position="184"/>
        <end position="192"/>
    </location>
    <ligand>
        <name>GTP</name>
        <dbReference type="ChEBI" id="CHEBI:37565"/>
    </ligand>
</feature>
<organism evidence="3 4">
    <name type="scientific">Steroidobacter denitrificans</name>
    <dbReference type="NCBI Taxonomy" id="465721"/>
    <lineage>
        <taxon>Bacteria</taxon>
        <taxon>Pseudomonadati</taxon>
        <taxon>Pseudomonadota</taxon>
        <taxon>Gammaproteobacteria</taxon>
        <taxon>Steroidobacterales</taxon>
        <taxon>Steroidobacteraceae</taxon>
        <taxon>Steroidobacter</taxon>
    </lineage>
</organism>
<dbReference type="InterPro" id="IPR027417">
    <property type="entry name" value="P-loop_NTPase"/>
</dbReference>
<feature type="binding site" evidence="1">
    <location>
        <position position="266"/>
    </location>
    <ligand>
        <name>Zn(2+)</name>
        <dbReference type="ChEBI" id="CHEBI:29105"/>
    </ligand>
</feature>
<dbReference type="KEGG" id="sdf:ACG33_09030"/>
<keyword evidence="1" id="KW-0862">Zinc</keyword>
<keyword evidence="1" id="KW-0342">GTP-binding</keyword>
<keyword evidence="1" id="KW-0690">Ribosome biogenesis</keyword>
<dbReference type="Proteomes" id="UP000070250">
    <property type="component" value="Chromosome"/>
</dbReference>
<dbReference type="RefSeq" id="WP_168160053.1">
    <property type="nucleotide sequence ID" value="NZ_CP011971.1"/>
</dbReference>
<dbReference type="STRING" id="465721.ACG33_09030"/>
<name>A0A127FCC3_STEDE</name>
<dbReference type="EMBL" id="CP011971">
    <property type="protein sequence ID" value="AMN47235.1"/>
    <property type="molecule type" value="Genomic_DNA"/>
</dbReference>
<keyword evidence="1 3" id="KW-0378">Hydrolase</keyword>